<accession>A0A176W2K9</accession>
<proteinExistence type="predicted"/>
<dbReference type="AlphaFoldDB" id="A0A176W2K9"/>
<dbReference type="Proteomes" id="UP000077202">
    <property type="component" value="Unassembled WGS sequence"/>
</dbReference>
<gene>
    <name evidence="1" type="ORF">AXG93_3310s1010</name>
</gene>
<organism evidence="1 2">
    <name type="scientific">Marchantia polymorpha subsp. ruderalis</name>
    <dbReference type="NCBI Taxonomy" id="1480154"/>
    <lineage>
        <taxon>Eukaryota</taxon>
        <taxon>Viridiplantae</taxon>
        <taxon>Streptophyta</taxon>
        <taxon>Embryophyta</taxon>
        <taxon>Marchantiophyta</taxon>
        <taxon>Marchantiopsida</taxon>
        <taxon>Marchantiidae</taxon>
        <taxon>Marchantiales</taxon>
        <taxon>Marchantiaceae</taxon>
        <taxon>Marchantia</taxon>
    </lineage>
</organism>
<reference evidence="1" key="1">
    <citation type="submission" date="2016-03" db="EMBL/GenBank/DDBJ databases">
        <title>Mechanisms controlling the formation of the plant cell surface in tip-growing cells are functionally conserved among land plants.</title>
        <authorList>
            <person name="Honkanen S."/>
            <person name="Jones V.A."/>
            <person name="Morieri G."/>
            <person name="Champion C."/>
            <person name="Hetherington A.J."/>
            <person name="Kelly S."/>
            <person name="Saint-Marcoux D."/>
            <person name="Proust H."/>
            <person name="Prescott H."/>
            <person name="Dolan L."/>
        </authorList>
    </citation>
    <scope>NUCLEOTIDE SEQUENCE [LARGE SCALE GENOMIC DNA]</scope>
    <source>
        <tissue evidence="1">Whole gametophyte</tissue>
    </source>
</reference>
<dbReference type="EMBL" id="LVLJ01002123">
    <property type="protein sequence ID" value="OAE26702.1"/>
    <property type="molecule type" value="Genomic_DNA"/>
</dbReference>
<evidence type="ECO:0000313" key="2">
    <source>
        <dbReference type="Proteomes" id="UP000077202"/>
    </source>
</evidence>
<sequence>MGARMSCFQGENGSSKDYLKLGTVVPNDDHVRKAVQSQAFVMYDLESTRLVEDHAAVRRALSYVPGWVEQTPLDGFLEYWFFFSNDDQRKYPAAKARLPWPIFHATSAETLQAFVHVVNRVAHRTILTTMTPAEIHGIRRKKQRLFRKSKRTARLPASMLWLNWLKYRGYYMYPTIPELPAPSCLYSLREFIVPAFSFW</sequence>
<protein>
    <submittedName>
        <fullName evidence="1">Uncharacterized protein</fullName>
    </submittedName>
</protein>
<keyword evidence="2" id="KW-1185">Reference proteome</keyword>
<comment type="caution">
    <text evidence="1">The sequence shown here is derived from an EMBL/GenBank/DDBJ whole genome shotgun (WGS) entry which is preliminary data.</text>
</comment>
<evidence type="ECO:0000313" key="1">
    <source>
        <dbReference type="EMBL" id="OAE26702.1"/>
    </source>
</evidence>
<name>A0A176W2K9_MARPO</name>